<dbReference type="AlphaFoldDB" id="A0A4U5PH41"/>
<protein>
    <submittedName>
        <fullName evidence="2">Uncharacterized protein</fullName>
    </submittedName>
</protein>
<dbReference type="Proteomes" id="UP000298663">
    <property type="component" value="Unassembled WGS sequence"/>
</dbReference>
<accession>A0A4U5PH41</accession>
<keyword evidence="1" id="KW-1133">Transmembrane helix</keyword>
<evidence type="ECO:0000313" key="2">
    <source>
        <dbReference type="EMBL" id="TKR95743.1"/>
    </source>
</evidence>
<evidence type="ECO:0000256" key="1">
    <source>
        <dbReference type="SAM" id="Phobius"/>
    </source>
</evidence>
<dbReference type="EMBL" id="AZBU02000002">
    <property type="protein sequence ID" value="TKR95743.1"/>
    <property type="molecule type" value="Genomic_DNA"/>
</dbReference>
<name>A0A4U5PH41_STECR</name>
<gene>
    <name evidence="2" type="ORF">L596_009870</name>
</gene>
<keyword evidence="1" id="KW-0812">Transmembrane</keyword>
<keyword evidence="1" id="KW-0472">Membrane</keyword>
<evidence type="ECO:0000313" key="3">
    <source>
        <dbReference type="Proteomes" id="UP000298663"/>
    </source>
</evidence>
<sequence length="184" mass="21545">MFHFPNDADKTIKFWLLLSWSWFVTSSFIQLGLWISAVFFLHPKHKIDAVVILVLCCFVVAWGVISHICLSLTVQKKRSTKQSIRLLNVFLVYKMTVIFLNCAGVVLFSIWFFRYGYAGMFLFFPEAVTCQFFWKYGRVLKEVRKVELVHVAPQPVFVVSQHYRLPLNEDKTDLPLAPPSYREK</sequence>
<keyword evidence="3" id="KW-1185">Reference proteome</keyword>
<feature type="transmembrane region" description="Helical" evidence="1">
    <location>
        <begin position="86"/>
        <end position="111"/>
    </location>
</feature>
<reference evidence="2 3" key="1">
    <citation type="journal article" date="2015" name="Genome Biol.">
        <title>Comparative genomics of Steinernema reveals deeply conserved gene regulatory networks.</title>
        <authorList>
            <person name="Dillman A.R."/>
            <person name="Macchietto M."/>
            <person name="Porter C.F."/>
            <person name="Rogers A."/>
            <person name="Williams B."/>
            <person name="Antoshechkin I."/>
            <person name="Lee M.M."/>
            <person name="Goodwin Z."/>
            <person name="Lu X."/>
            <person name="Lewis E.E."/>
            <person name="Goodrich-Blair H."/>
            <person name="Stock S.P."/>
            <person name="Adams B.J."/>
            <person name="Sternberg P.W."/>
            <person name="Mortazavi A."/>
        </authorList>
    </citation>
    <scope>NUCLEOTIDE SEQUENCE [LARGE SCALE GENOMIC DNA]</scope>
    <source>
        <strain evidence="2 3">ALL</strain>
    </source>
</reference>
<organism evidence="2 3">
    <name type="scientific">Steinernema carpocapsae</name>
    <name type="common">Entomopathogenic nematode</name>
    <dbReference type="NCBI Taxonomy" id="34508"/>
    <lineage>
        <taxon>Eukaryota</taxon>
        <taxon>Metazoa</taxon>
        <taxon>Ecdysozoa</taxon>
        <taxon>Nematoda</taxon>
        <taxon>Chromadorea</taxon>
        <taxon>Rhabditida</taxon>
        <taxon>Tylenchina</taxon>
        <taxon>Panagrolaimomorpha</taxon>
        <taxon>Strongyloidoidea</taxon>
        <taxon>Steinernematidae</taxon>
        <taxon>Steinernema</taxon>
    </lineage>
</organism>
<comment type="caution">
    <text evidence="2">The sequence shown here is derived from an EMBL/GenBank/DDBJ whole genome shotgun (WGS) entry which is preliminary data.</text>
</comment>
<feature type="transmembrane region" description="Helical" evidence="1">
    <location>
        <begin position="12"/>
        <end position="37"/>
    </location>
</feature>
<feature type="transmembrane region" description="Helical" evidence="1">
    <location>
        <begin position="49"/>
        <end position="74"/>
    </location>
</feature>
<reference evidence="2 3" key="2">
    <citation type="journal article" date="2019" name="G3 (Bethesda)">
        <title>Hybrid Assembly of the Genome of the Entomopathogenic Nematode Steinernema carpocapsae Identifies the X-Chromosome.</title>
        <authorList>
            <person name="Serra L."/>
            <person name="Macchietto M."/>
            <person name="Macias-Munoz A."/>
            <person name="McGill C.J."/>
            <person name="Rodriguez I.M."/>
            <person name="Rodriguez B."/>
            <person name="Murad R."/>
            <person name="Mortazavi A."/>
        </authorList>
    </citation>
    <scope>NUCLEOTIDE SEQUENCE [LARGE SCALE GENOMIC DNA]</scope>
    <source>
        <strain evidence="2 3">ALL</strain>
    </source>
</reference>
<proteinExistence type="predicted"/>